<dbReference type="SUPFAM" id="SSF47240">
    <property type="entry name" value="Ferritin-like"/>
    <property type="match status" value="1"/>
</dbReference>
<dbReference type="RefSeq" id="XP_029742943.1">
    <property type="nucleotide sequence ID" value="XM_029881557.1"/>
</dbReference>
<dbReference type="Pfam" id="PF13668">
    <property type="entry name" value="Ferritin_2"/>
    <property type="match status" value="1"/>
</dbReference>
<organism evidence="3 4">
    <name type="scientific">Sporisorium graminicola</name>
    <dbReference type="NCBI Taxonomy" id="280036"/>
    <lineage>
        <taxon>Eukaryota</taxon>
        <taxon>Fungi</taxon>
        <taxon>Dikarya</taxon>
        <taxon>Basidiomycota</taxon>
        <taxon>Ustilaginomycotina</taxon>
        <taxon>Ustilaginomycetes</taxon>
        <taxon>Ustilaginales</taxon>
        <taxon>Ustilaginaceae</taxon>
        <taxon>Sporisorium</taxon>
    </lineage>
</organism>
<feature type="chain" id="PRO_5020243505" description="Stress response protein rds1p" evidence="2">
    <location>
        <begin position="20"/>
        <end position="476"/>
    </location>
</feature>
<proteinExistence type="predicted"/>
<protein>
    <recommendedName>
        <fullName evidence="5">Stress response protein rds1p</fullName>
    </recommendedName>
</protein>
<keyword evidence="4" id="KW-1185">Reference proteome</keyword>
<dbReference type="OrthoDB" id="2098436at2759"/>
<feature type="compositionally biased region" description="Low complexity" evidence="1">
    <location>
        <begin position="58"/>
        <end position="81"/>
    </location>
</feature>
<dbReference type="GeneID" id="40723851"/>
<dbReference type="PANTHER" id="PTHR31694:SF26">
    <property type="entry name" value="OS05G0151100 PROTEIN"/>
    <property type="match status" value="1"/>
</dbReference>
<dbReference type="AlphaFoldDB" id="A0A4U7L4Q2"/>
<evidence type="ECO:0000313" key="4">
    <source>
        <dbReference type="Proteomes" id="UP000306050"/>
    </source>
</evidence>
<feature type="signal peptide" evidence="2">
    <location>
        <begin position="1"/>
        <end position="19"/>
    </location>
</feature>
<dbReference type="KEGG" id="sgra:EX895_000956"/>
<accession>A0A4U7L4Q2</accession>
<dbReference type="InterPro" id="IPR009078">
    <property type="entry name" value="Ferritin-like_SF"/>
</dbReference>
<feature type="compositionally biased region" description="Low complexity" evidence="1">
    <location>
        <begin position="439"/>
        <end position="467"/>
    </location>
</feature>
<dbReference type="InterPro" id="IPR052965">
    <property type="entry name" value="Pigment-catalase-like"/>
</dbReference>
<evidence type="ECO:0000313" key="3">
    <source>
        <dbReference type="EMBL" id="TKY90958.1"/>
    </source>
</evidence>
<comment type="caution">
    <text evidence="3">The sequence shown here is derived from an EMBL/GenBank/DDBJ whole genome shotgun (WGS) entry which is preliminary data.</text>
</comment>
<keyword evidence="2" id="KW-0732">Signal</keyword>
<name>A0A4U7L4Q2_9BASI</name>
<dbReference type="Proteomes" id="UP000306050">
    <property type="component" value="Chromosome SGRAM_1"/>
</dbReference>
<reference evidence="3 4" key="1">
    <citation type="submission" date="2019-05" db="EMBL/GenBank/DDBJ databases">
        <title>Sporisorium graminicola CBS 10092 draft sequencing and annotation.</title>
        <authorList>
            <person name="Solano-Gonzalez S."/>
            <person name="Caddick M.X."/>
            <person name="Darby A."/>
        </authorList>
    </citation>
    <scope>NUCLEOTIDE SEQUENCE [LARGE SCALE GENOMIC DNA]</scope>
    <source>
        <strain evidence="3 4">CBS 10092</strain>
    </source>
</reference>
<gene>
    <name evidence="3" type="ORF">EX895_000956</name>
</gene>
<dbReference type="EMBL" id="SRRM01000002">
    <property type="protein sequence ID" value="TKY90958.1"/>
    <property type="molecule type" value="Genomic_DNA"/>
</dbReference>
<evidence type="ECO:0000256" key="1">
    <source>
        <dbReference type="SAM" id="MobiDB-lite"/>
    </source>
</evidence>
<feature type="region of interest" description="Disordered" evidence="1">
    <location>
        <begin position="378"/>
        <end position="476"/>
    </location>
</feature>
<dbReference type="PANTHER" id="PTHR31694">
    <property type="entry name" value="DESICCATION-LIKE PROTEIN"/>
    <property type="match status" value="1"/>
</dbReference>
<feature type="compositionally biased region" description="Low complexity" evidence="1">
    <location>
        <begin position="380"/>
        <end position="432"/>
    </location>
</feature>
<dbReference type="CDD" id="cd00657">
    <property type="entry name" value="Ferritin_like"/>
    <property type="match status" value="1"/>
</dbReference>
<sequence>MKLSSSFVLALAAASSASASPLLPRQQSASSALGNLPTPSAVVSSAASVLTLTATSSLTRASSSSPPAPSTTSGASSGPRPATTAPTTFNDTQILQYALTLEHLEATFYNQSLSKLSAADFEAAGYNASVRNQIYAIGRDEASHVELLTQALGNQSVPACTYNFSSVTDVASFLTTARVLEGVGVSAYLGAAQNVTDKSALETAGSILVVEGQHQSYLIAQTTDGGNAIPSPFATPLDFQQVYSLAAPFIESCPQNASLPITAFPTLSLSGGASNGSLTPGQQVTVSYDSSNATNTTTTNNLSSPSSNQTYLALIQGVNGTQFVPLTSGSGSQVTLPSNLTGGQVYAVVTSSNNTVTDDNTLAGPAVGYVNIPLPEAPDATSTASSSAASGTATSTDSVGGAGGAAPTDSPSASNGASDAPAATATPSGSDSIVSSTPVSTATGSASDSGASASPSVAPSLASLGSANLPQPTTTN</sequence>
<evidence type="ECO:0000256" key="2">
    <source>
        <dbReference type="SAM" id="SignalP"/>
    </source>
</evidence>
<evidence type="ECO:0008006" key="5">
    <source>
        <dbReference type="Google" id="ProtNLM"/>
    </source>
</evidence>
<feature type="region of interest" description="Disordered" evidence="1">
    <location>
        <begin position="58"/>
        <end position="87"/>
    </location>
</feature>